<dbReference type="Proteomes" id="UP001281761">
    <property type="component" value="Unassembled WGS sequence"/>
</dbReference>
<proteinExistence type="predicted"/>
<dbReference type="SUPFAM" id="SSF48371">
    <property type="entry name" value="ARM repeat"/>
    <property type="match status" value="1"/>
</dbReference>
<protein>
    <submittedName>
        <fullName evidence="1">Uncharacterized protein</fullName>
    </submittedName>
</protein>
<accession>A0ABQ9YLP8</accession>
<keyword evidence="2" id="KW-1185">Reference proteome</keyword>
<organism evidence="1 2">
    <name type="scientific">Blattamonas nauphoetae</name>
    <dbReference type="NCBI Taxonomy" id="2049346"/>
    <lineage>
        <taxon>Eukaryota</taxon>
        <taxon>Metamonada</taxon>
        <taxon>Preaxostyla</taxon>
        <taxon>Oxymonadida</taxon>
        <taxon>Blattamonas</taxon>
    </lineage>
</organism>
<evidence type="ECO:0000313" key="1">
    <source>
        <dbReference type="EMBL" id="KAK2964673.1"/>
    </source>
</evidence>
<dbReference type="EMBL" id="JARBJD010000002">
    <property type="protein sequence ID" value="KAK2964673.1"/>
    <property type="molecule type" value="Genomic_DNA"/>
</dbReference>
<gene>
    <name evidence="1" type="ORF">BLNAU_590</name>
</gene>
<evidence type="ECO:0000313" key="2">
    <source>
        <dbReference type="Proteomes" id="UP001281761"/>
    </source>
</evidence>
<dbReference type="InterPro" id="IPR016024">
    <property type="entry name" value="ARM-type_fold"/>
</dbReference>
<reference evidence="1 2" key="1">
    <citation type="journal article" date="2022" name="bioRxiv">
        <title>Genomics of Preaxostyla Flagellates Illuminates Evolutionary Transitions and the Path Towards Mitochondrial Loss.</title>
        <authorList>
            <person name="Novak L.V.F."/>
            <person name="Treitli S.C."/>
            <person name="Pyrih J."/>
            <person name="Halakuc P."/>
            <person name="Pipaliya S.V."/>
            <person name="Vacek V."/>
            <person name="Brzon O."/>
            <person name="Soukal P."/>
            <person name="Eme L."/>
            <person name="Dacks J.B."/>
            <person name="Karnkowska A."/>
            <person name="Elias M."/>
            <person name="Hampl V."/>
        </authorList>
    </citation>
    <scope>NUCLEOTIDE SEQUENCE [LARGE SCALE GENOMIC DNA]</scope>
    <source>
        <strain evidence="1">NAU3</strain>
        <tissue evidence="1">Gut</tissue>
    </source>
</reference>
<comment type="caution">
    <text evidence="1">The sequence shown here is derived from an EMBL/GenBank/DDBJ whole genome shotgun (WGS) entry which is preliminary data.</text>
</comment>
<name>A0ABQ9YLP8_9EUKA</name>
<sequence>MDTEEILTTFLENVENDEIEELDPQLFNRVVSWAESFPPLPPPLPNLVARSLYSLITLGVDDDSLTNRLKTEALFDFLKDIIENERDDISALSAAMNVASFIFGEKLLIDGFVRKYIIKSFDDTKSTELEQVKSELFPIMDIFMNFIEVEQDEIREAAARCLMTSTLLFQPGQIDPILPHIFKHDCFRTFLDTILHFCQDGIAYSAEFLLHCLSVPGICRKMCFGNSLVSFMDILLIGIEHMDPNDEEAFVLLMCLDSFFRNSEYKYNERPLYKIDQARSLLQELNKDDYPEQTKILAGRWQLKFQDSGYNNTQDLADRAAFEF</sequence>